<dbReference type="Proteomes" id="UP000315017">
    <property type="component" value="Chromosome"/>
</dbReference>
<dbReference type="AlphaFoldDB" id="A0A517Y4N2"/>
<reference evidence="2 3" key="1">
    <citation type="submission" date="2019-02" db="EMBL/GenBank/DDBJ databases">
        <title>Deep-cultivation of Planctomycetes and their phenomic and genomic characterization uncovers novel biology.</title>
        <authorList>
            <person name="Wiegand S."/>
            <person name="Jogler M."/>
            <person name="Boedeker C."/>
            <person name="Pinto D."/>
            <person name="Vollmers J."/>
            <person name="Rivas-Marin E."/>
            <person name="Kohn T."/>
            <person name="Peeters S.H."/>
            <person name="Heuer A."/>
            <person name="Rast P."/>
            <person name="Oberbeckmann S."/>
            <person name="Bunk B."/>
            <person name="Jeske O."/>
            <person name="Meyerdierks A."/>
            <person name="Storesund J.E."/>
            <person name="Kallscheuer N."/>
            <person name="Luecker S."/>
            <person name="Lage O.M."/>
            <person name="Pohl T."/>
            <person name="Merkel B.J."/>
            <person name="Hornburger P."/>
            <person name="Mueller R.-W."/>
            <person name="Bruemmer F."/>
            <person name="Labrenz M."/>
            <person name="Spormann A.M."/>
            <person name="Op den Camp H."/>
            <person name="Overmann J."/>
            <person name="Amann R."/>
            <person name="Jetten M.S.M."/>
            <person name="Mascher T."/>
            <person name="Medema M.H."/>
            <person name="Devos D.P."/>
            <person name="Kaster A.-K."/>
            <person name="Ovreas L."/>
            <person name="Rohde M."/>
            <person name="Galperin M.Y."/>
            <person name="Jogler C."/>
        </authorList>
    </citation>
    <scope>NUCLEOTIDE SEQUENCE [LARGE SCALE GENOMIC DNA]</scope>
    <source>
        <strain evidence="2 3">ETA_A8</strain>
    </source>
</reference>
<evidence type="ECO:0000313" key="3">
    <source>
        <dbReference type="Proteomes" id="UP000315017"/>
    </source>
</evidence>
<protein>
    <submittedName>
        <fullName evidence="2">Uncharacterized protein</fullName>
    </submittedName>
</protein>
<organism evidence="2 3">
    <name type="scientific">Anatilimnocola aggregata</name>
    <dbReference type="NCBI Taxonomy" id="2528021"/>
    <lineage>
        <taxon>Bacteria</taxon>
        <taxon>Pseudomonadati</taxon>
        <taxon>Planctomycetota</taxon>
        <taxon>Planctomycetia</taxon>
        <taxon>Pirellulales</taxon>
        <taxon>Pirellulaceae</taxon>
        <taxon>Anatilimnocola</taxon>
    </lineage>
</organism>
<feature type="chain" id="PRO_5022169786" evidence="1">
    <location>
        <begin position="32"/>
        <end position="184"/>
    </location>
</feature>
<dbReference type="KEGG" id="aagg:ETAA8_02740"/>
<sequence length="184" mass="19923" precursor="true">MKRSFGYFAGQFFLPACFLVALGLASLPMAAAQDPAKPAAKPATKDELIAKLEKTLTGARMTGTFTVLGKEEKAPTPEEYTIVSAQKIPDGDIWLLKARVKYGTTDKTLPIPLEIQWAGDTPVITMTDMAVPGLGTFSTRVVIYDGMYSGTWQHGAVKGHLFGTITRADEKPAETKTEKATEPR</sequence>
<feature type="signal peptide" evidence="1">
    <location>
        <begin position="1"/>
        <end position="31"/>
    </location>
</feature>
<evidence type="ECO:0000313" key="2">
    <source>
        <dbReference type="EMBL" id="QDU25211.1"/>
    </source>
</evidence>
<keyword evidence="3" id="KW-1185">Reference proteome</keyword>
<name>A0A517Y4N2_9BACT</name>
<keyword evidence="1" id="KW-0732">Signal</keyword>
<proteinExistence type="predicted"/>
<accession>A0A517Y4N2</accession>
<dbReference type="EMBL" id="CP036274">
    <property type="protein sequence ID" value="QDU25211.1"/>
    <property type="molecule type" value="Genomic_DNA"/>
</dbReference>
<evidence type="ECO:0000256" key="1">
    <source>
        <dbReference type="SAM" id="SignalP"/>
    </source>
</evidence>
<dbReference type="RefSeq" id="WP_238397654.1">
    <property type="nucleotide sequence ID" value="NZ_CP036274.1"/>
</dbReference>
<gene>
    <name evidence="2" type="ORF">ETAA8_02740</name>
</gene>